<reference evidence="2" key="1">
    <citation type="journal article" date="2010" name="Nat. Biotechnol.">
        <title>Draft genome sequence of the oilseed species Ricinus communis.</title>
        <authorList>
            <person name="Chan A.P."/>
            <person name="Crabtree J."/>
            <person name="Zhao Q."/>
            <person name="Lorenzi H."/>
            <person name="Orvis J."/>
            <person name="Puiu D."/>
            <person name="Melake-Berhan A."/>
            <person name="Jones K.M."/>
            <person name="Redman J."/>
            <person name="Chen G."/>
            <person name="Cahoon E.B."/>
            <person name="Gedil M."/>
            <person name="Stanke M."/>
            <person name="Haas B.J."/>
            <person name="Wortman J.R."/>
            <person name="Fraser-Liggett C.M."/>
            <person name="Ravel J."/>
            <person name="Rabinowicz P.D."/>
        </authorList>
    </citation>
    <scope>NUCLEOTIDE SEQUENCE [LARGE SCALE GENOMIC DNA]</scope>
    <source>
        <strain evidence="2">cv. Hale</strain>
    </source>
</reference>
<sequence>MIVRAAGTNVDANQRRLDMIPRRIHLQRMARRRGSVRRSGAVEHDVAARFHMHAAMFGQFQLTAGGMWCRLGGAGVGMHSTVRRHVVIDLLQVVVQNVSACALACPEAAVANGDMLDLDHADRLHHFHTLPAEQQFAVDIAAHRHLLAQQIRRQHQPVRRRNRRRVRALQADAALGNDAVARDQFPLRVADFTNVRLKRLFVGQLHQRTHRYLACGPAVGQQRVDADAASTTVIAAAAAIIPAATVATAIIAAATTPIIAATGAGVAGVVGRRRIIGILVVGDAAAGRFRLLQLAVILVKCGGIVRGLRIGRCRQ</sequence>
<organism evidence="1 2">
    <name type="scientific">Ricinus communis</name>
    <name type="common">Castor bean</name>
    <dbReference type="NCBI Taxonomy" id="3988"/>
    <lineage>
        <taxon>Eukaryota</taxon>
        <taxon>Viridiplantae</taxon>
        <taxon>Streptophyta</taxon>
        <taxon>Embryophyta</taxon>
        <taxon>Tracheophyta</taxon>
        <taxon>Spermatophyta</taxon>
        <taxon>Magnoliopsida</taxon>
        <taxon>eudicotyledons</taxon>
        <taxon>Gunneridae</taxon>
        <taxon>Pentapetalae</taxon>
        <taxon>rosids</taxon>
        <taxon>fabids</taxon>
        <taxon>Malpighiales</taxon>
        <taxon>Euphorbiaceae</taxon>
        <taxon>Acalyphoideae</taxon>
        <taxon>Acalypheae</taxon>
        <taxon>Ricinus</taxon>
    </lineage>
</organism>
<dbReference type="EMBL" id="EQ989991">
    <property type="protein sequence ID" value="EEF22845.1"/>
    <property type="molecule type" value="Genomic_DNA"/>
</dbReference>
<dbReference type="Proteomes" id="UP000008311">
    <property type="component" value="Unassembled WGS sequence"/>
</dbReference>
<evidence type="ECO:0000313" key="1">
    <source>
        <dbReference type="EMBL" id="EEF22845.1"/>
    </source>
</evidence>
<dbReference type="InParanoid" id="B9TMR9"/>
<proteinExistence type="predicted"/>
<accession>B9TMR9</accession>
<keyword evidence="2" id="KW-1185">Reference proteome</keyword>
<gene>
    <name evidence="1" type="ORF">RCOM_1966060</name>
</gene>
<name>B9TMR9_RICCO</name>
<protein>
    <submittedName>
        <fullName evidence="1">Uncharacterized protein</fullName>
    </submittedName>
</protein>
<evidence type="ECO:0000313" key="2">
    <source>
        <dbReference type="Proteomes" id="UP000008311"/>
    </source>
</evidence>
<dbReference type="AlphaFoldDB" id="B9TMR9"/>